<organism evidence="5 6">
    <name type="scientific">Paenibacillus catalpae</name>
    <dbReference type="NCBI Taxonomy" id="1045775"/>
    <lineage>
        <taxon>Bacteria</taxon>
        <taxon>Bacillati</taxon>
        <taxon>Bacillota</taxon>
        <taxon>Bacilli</taxon>
        <taxon>Bacillales</taxon>
        <taxon>Paenibacillaceae</taxon>
        <taxon>Paenibacillus</taxon>
    </lineage>
</organism>
<dbReference type="Gene3D" id="1.10.10.60">
    <property type="entry name" value="Homeodomain-like"/>
    <property type="match status" value="2"/>
</dbReference>
<protein>
    <submittedName>
        <fullName evidence="5">AraC-type DNA-binding protein</fullName>
    </submittedName>
</protein>
<dbReference type="InterPro" id="IPR018062">
    <property type="entry name" value="HTH_AraC-typ_CS"/>
</dbReference>
<accession>A0A1I2DH53</accession>
<dbReference type="PANTHER" id="PTHR46796">
    <property type="entry name" value="HTH-TYPE TRANSCRIPTIONAL ACTIVATOR RHAS-RELATED"/>
    <property type="match status" value="1"/>
</dbReference>
<dbReference type="InterPro" id="IPR009057">
    <property type="entry name" value="Homeodomain-like_sf"/>
</dbReference>
<dbReference type="InterPro" id="IPR050204">
    <property type="entry name" value="AraC_XylS_family_regulators"/>
</dbReference>
<dbReference type="EMBL" id="FOMT01000004">
    <property type="protein sequence ID" value="SFE79952.1"/>
    <property type="molecule type" value="Genomic_DNA"/>
</dbReference>
<dbReference type="AlphaFoldDB" id="A0A1I2DH53"/>
<dbReference type="PRINTS" id="PR00032">
    <property type="entry name" value="HTHARAC"/>
</dbReference>
<evidence type="ECO:0000256" key="1">
    <source>
        <dbReference type="ARBA" id="ARBA00023015"/>
    </source>
</evidence>
<dbReference type="PROSITE" id="PS01124">
    <property type="entry name" value="HTH_ARAC_FAMILY_2"/>
    <property type="match status" value="1"/>
</dbReference>
<dbReference type="InterPro" id="IPR018060">
    <property type="entry name" value="HTH_AraC"/>
</dbReference>
<keyword evidence="6" id="KW-1185">Reference proteome</keyword>
<name>A0A1I2DH53_9BACL</name>
<evidence type="ECO:0000256" key="2">
    <source>
        <dbReference type="ARBA" id="ARBA00023125"/>
    </source>
</evidence>
<dbReference type="SUPFAM" id="SSF46689">
    <property type="entry name" value="Homeodomain-like"/>
    <property type="match status" value="1"/>
</dbReference>
<dbReference type="Proteomes" id="UP000198855">
    <property type="component" value="Unassembled WGS sequence"/>
</dbReference>
<dbReference type="STRING" id="1045775.SAMN05216378_4114"/>
<evidence type="ECO:0000256" key="3">
    <source>
        <dbReference type="ARBA" id="ARBA00023163"/>
    </source>
</evidence>
<dbReference type="InterPro" id="IPR020449">
    <property type="entry name" value="Tscrpt_reg_AraC-type_HTH"/>
</dbReference>
<proteinExistence type="predicted"/>
<gene>
    <name evidence="5" type="ORF">SAMN05216378_4114</name>
</gene>
<evidence type="ECO:0000259" key="4">
    <source>
        <dbReference type="PROSITE" id="PS01124"/>
    </source>
</evidence>
<feature type="domain" description="HTH araC/xylS-type" evidence="4">
    <location>
        <begin position="155"/>
        <end position="255"/>
    </location>
</feature>
<evidence type="ECO:0000313" key="5">
    <source>
        <dbReference type="EMBL" id="SFE79952.1"/>
    </source>
</evidence>
<dbReference type="GO" id="GO:0003700">
    <property type="term" value="F:DNA-binding transcription factor activity"/>
    <property type="evidence" value="ECO:0007669"/>
    <property type="project" value="InterPro"/>
</dbReference>
<dbReference type="PANTHER" id="PTHR46796:SF6">
    <property type="entry name" value="ARAC SUBFAMILY"/>
    <property type="match status" value="1"/>
</dbReference>
<sequence length="509" mass="57845">MTLRGNGLHYIRTEAIELPPGNVFKQPSDDWFRFIVCLQEKLQISINGKRKYSLKTGELTFLPAGCSYLLSAGMEVKAAILSFQAGGRVAEALKGLAHPVIFRLPQIRNWLPELQQIDENSELAEHCRMQSHLFTIVSACLKAEKTEEEEKPELARFVLHIRRRMLEQFDLTLEMESLARSSGSSRFYRVFREHTGLSPHQFLTKARLQASLRLLADPGVSVTKAAHSVGYSDEFYFSRLFKKRMGIAPTEYAAKARTRAAVLCGVFAGDLEALGMTPCIRLKKNWDKDIAGREGVMEQLRLANPEVILSGPIPEELRLALSAIAPVREYDWHRYSWKKRLAQFGELFGLSGIAEQWLSDFDSKSANARALLRERCADTPFLLVGVRKGNFRVFGTQVKKLADLLYDEIGFQAPPAASRIGFMDAKTLCEVAKLECDHVLFLMEYPASEEECRRLEEEWGMLKADGRPKHSFCIRLDEPFNYNATMHETLLEQIVYHLHTENEVVQKSP</sequence>
<keyword evidence="3" id="KW-0804">Transcription</keyword>
<dbReference type="SMART" id="SM00342">
    <property type="entry name" value="HTH_ARAC"/>
    <property type="match status" value="1"/>
</dbReference>
<dbReference type="SUPFAM" id="SSF53807">
    <property type="entry name" value="Helical backbone' metal receptor"/>
    <property type="match status" value="1"/>
</dbReference>
<dbReference type="PROSITE" id="PS00041">
    <property type="entry name" value="HTH_ARAC_FAMILY_1"/>
    <property type="match status" value="1"/>
</dbReference>
<dbReference type="Pfam" id="PF12833">
    <property type="entry name" value="HTH_18"/>
    <property type="match status" value="1"/>
</dbReference>
<keyword evidence="2 5" id="KW-0238">DNA-binding</keyword>
<dbReference type="Gene3D" id="3.40.50.1980">
    <property type="entry name" value="Nitrogenase molybdenum iron protein domain"/>
    <property type="match status" value="1"/>
</dbReference>
<dbReference type="GO" id="GO:0043565">
    <property type="term" value="F:sequence-specific DNA binding"/>
    <property type="evidence" value="ECO:0007669"/>
    <property type="project" value="InterPro"/>
</dbReference>
<reference evidence="6" key="1">
    <citation type="submission" date="2016-10" db="EMBL/GenBank/DDBJ databases">
        <authorList>
            <person name="Varghese N."/>
            <person name="Submissions S."/>
        </authorList>
    </citation>
    <scope>NUCLEOTIDE SEQUENCE [LARGE SCALE GENOMIC DNA]</scope>
    <source>
        <strain evidence="6">CGMCC 1.10784</strain>
    </source>
</reference>
<keyword evidence="1" id="KW-0805">Transcription regulation</keyword>
<evidence type="ECO:0000313" key="6">
    <source>
        <dbReference type="Proteomes" id="UP000198855"/>
    </source>
</evidence>
<dbReference type="RefSeq" id="WP_175532929.1">
    <property type="nucleotide sequence ID" value="NZ_FOMT01000004.1"/>
</dbReference>